<protein>
    <submittedName>
        <fullName evidence="9">ABC transporter permease</fullName>
    </submittedName>
</protein>
<evidence type="ECO:0000313" key="9">
    <source>
        <dbReference type="EMBL" id="MDV6271679.1"/>
    </source>
</evidence>
<organism evidence="9 10">
    <name type="scientific">Rhodococcus globerulus</name>
    <dbReference type="NCBI Taxonomy" id="33008"/>
    <lineage>
        <taxon>Bacteria</taxon>
        <taxon>Bacillati</taxon>
        <taxon>Actinomycetota</taxon>
        <taxon>Actinomycetes</taxon>
        <taxon>Mycobacteriales</taxon>
        <taxon>Nocardiaceae</taxon>
        <taxon>Rhodococcus</taxon>
    </lineage>
</organism>
<dbReference type="PANTHER" id="PTHR43163">
    <property type="entry name" value="DIPEPTIDE TRANSPORT SYSTEM PERMEASE PROTEIN DPPB-RELATED"/>
    <property type="match status" value="1"/>
</dbReference>
<dbReference type="PROSITE" id="PS50928">
    <property type="entry name" value="ABC_TM1"/>
    <property type="match status" value="1"/>
</dbReference>
<evidence type="ECO:0000259" key="8">
    <source>
        <dbReference type="PROSITE" id="PS50928"/>
    </source>
</evidence>
<feature type="transmembrane region" description="Helical" evidence="7">
    <location>
        <begin position="193"/>
        <end position="216"/>
    </location>
</feature>
<keyword evidence="4 7" id="KW-0812">Transmembrane</keyword>
<sequence length="338" mass="36445">MTRIDTTDGAVAVKQQRRPVGRIVLRRLAQAPIVLLIVSAAVFWLVQIVPGDPGRVALGQYATPEQVAQWNADNGLDGSIFERYLGWLSGFVTGDWGTSLSYGEPVRELVIERLLNSVFLGVYAFVLTALIGIAVGLWQAFRAGKRSDRALTMTLVSLSSTPEFAVGTLLLVVFAVFLRWFPVHSALPDHASIAARLTVTTLPALTLAAATVGYVARMVRAGTIETLRAPFYRTAVLKGLPRRRIVSAHVTRNSLVPSVAVLGGQLAYLIGGSAVVETLFSYPGIGLTIVEAAQKKDLILLEGAIMVTALASLLVLLVTDLVYMALDPRIDLSQEQRV</sequence>
<reference evidence="9 10" key="1">
    <citation type="submission" date="2023-10" db="EMBL/GenBank/DDBJ databases">
        <title>Development of a sustainable strategy for remediation of hydrocarbon-contaminated territories based on the waste exchange concept.</title>
        <authorList>
            <person name="Krivoruchko A."/>
        </authorList>
    </citation>
    <scope>NUCLEOTIDE SEQUENCE [LARGE SCALE GENOMIC DNA]</scope>
    <source>
        <strain evidence="9 10">IEGM 1203</strain>
    </source>
</reference>
<comment type="subcellular location">
    <subcellularLocation>
        <location evidence="1 7">Cell membrane</location>
        <topology evidence="1 7">Multi-pass membrane protein</topology>
    </subcellularLocation>
</comment>
<dbReference type="InterPro" id="IPR035906">
    <property type="entry name" value="MetI-like_sf"/>
</dbReference>
<evidence type="ECO:0000256" key="7">
    <source>
        <dbReference type="RuleBase" id="RU363032"/>
    </source>
</evidence>
<evidence type="ECO:0000256" key="1">
    <source>
        <dbReference type="ARBA" id="ARBA00004651"/>
    </source>
</evidence>
<feature type="domain" description="ABC transmembrane type-1" evidence="8">
    <location>
        <begin position="114"/>
        <end position="323"/>
    </location>
</feature>
<evidence type="ECO:0000313" key="10">
    <source>
        <dbReference type="Proteomes" id="UP001185927"/>
    </source>
</evidence>
<dbReference type="Gene3D" id="1.10.3720.10">
    <property type="entry name" value="MetI-like"/>
    <property type="match status" value="1"/>
</dbReference>
<dbReference type="CDD" id="cd06261">
    <property type="entry name" value="TM_PBP2"/>
    <property type="match status" value="1"/>
</dbReference>
<dbReference type="Proteomes" id="UP001185927">
    <property type="component" value="Unassembled WGS sequence"/>
</dbReference>
<dbReference type="RefSeq" id="WP_317546302.1">
    <property type="nucleotide sequence ID" value="NZ_JAWLKB010000066.1"/>
</dbReference>
<evidence type="ECO:0000256" key="3">
    <source>
        <dbReference type="ARBA" id="ARBA00022475"/>
    </source>
</evidence>
<accession>A0ABU4C595</accession>
<comment type="similarity">
    <text evidence="7">Belongs to the binding-protein-dependent transport system permease family.</text>
</comment>
<comment type="caution">
    <text evidence="9">The sequence shown here is derived from an EMBL/GenBank/DDBJ whole genome shotgun (WGS) entry which is preliminary data.</text>
</comment>
<keyword evidence="5 7" id="KW-1133">Transmembrane helix</keyword>
<dbReference type="SUPFAM" id="SSF161098">
    <property type="entry name" value="MetI-like"/>
    <property type="match status" value="1"/>
</dbReference>
<evidence type="ECO:0000256" key="2">
    <source>
        <dbReference type="ARBA" id="ARBA00022448"/>
    </source>
</evidence>
<dbReference type="InterPro" id="IPR000515">
    <property type="entry name" value="MetI-like"/>
</dbReference>
<gene>
    <name evidence="9" type="ORF">R3Q16_34380</name>
</gene>
<dbReference type="EMBL" id="JAWLKB010000066">
    <property type="protein sequence ID" value="MDV6271679.1"/>
    <property type="molecule type" value="Genomic_DNA"/>
</dbReference>
<evidence type="ECO:0000256" key="6">
    <source>
        <dbReference type="ARBA" id="ARBA00023136"/>
    </source>
</evidence>
<dbReference type="Pfam" id="PF19300">
    <property type="entry name" value="BPD_transp_1_N"/>
    <property type="match status" value="1"/>
</dbReference>
<evidence type="ECO:0000256" key="5">
    <source>
        <dbReference type="ARBA" id="ARBA00022989"/>
    </source>
</evidence>
<name>A0ABU4C595_RHOGO</name>
<feature type="transmembrane region" description="Helical" evidence="7">
    <location>
        <begin position="304"/>
        <end position="326"/>
    </location>
</feature>
<feature type="transmembrane region" description="Helical" evidence="7">
    <location>
        <begin position="24"/>
        <end position="46"/>
    </location>
</feature>
<dbReference type="Pfam" id="PF00528">
    <property type="entry name" value="BPD_transp_1"/>
    <property type="match status" value="1"/>
</dbReference>
<proteinExistence type="inferred from homology"/>
<feature type="transmembrane region" description="Helical" evidence="7">
    <location>
        <begin position="162"/>
        <end position="181"/>
    </location>
</feature>
<feature type="transmembrane region" description="Helical" evidence="7">
    <location>
        <begin position="118"/>
        <end position="141"/>
    </location>
</feature>
<keyword evidence="3" id="KW-1003">Cell membrane</keyword>
<dbReference type="InterPro" id="IPR045621">
    <property type="entry name" value="BPD_transp_1_N"/>
</dbReference>
<keyword evidence="2 7" id="KW-0813">Transport</keyword>
<keyword evidence="6 7" id="KW-0472">Membrane</keyword>
<dbReference type="PANTHER" id="PTHR43163:SF6">
    <property type="entry name" value="DIPEPTIDE TRANSPORT SYSTEM PERMEASE PROTEIN DPPB-RELATED"/>
    <property type="match status" value="1"/>
</dbReference>
<keyword evidence="10" id="KW-1185">Reference proteome</keyword>
<evidence type="ECO:0000256" key="4">
    <source>
        <dbReference type="ARBA" id="ARBA00022692"/>
    </source>
</evidence>